<evidence type="ECO:0000256" key="4">
    <source>
        <dbReference type="ARBA" id="ARBA00022989"/>
    </source>
</evidence>
<keyword evidence="9" id="KW-0150">Chloroplast</keyword>
<evidence type="ECO:0000313" key="9">
    <source>
        <dbReference type="EMBL" id="QVQ56678.1"/>
    </source>
</evidence>
<comment type="function">
    <text evidence="6">Required during biogenesis of c-type cytochromes (cytochrome c6 and cytochrome f) at the step of heme attachment.</text>
</comment>
<name>A0A8E6KZM4_9FLOR</name>
<geneLocation type="chloroplast" evidence="9"/>
<dbReference type="EMBL" id="MW810349">
    <property type="protein sequence ID" value="QVQ56678.1"/>
    <property type="molecule type" value="Genomic_DNA"/>
</dbReference>
<comment type="subcellular location">
    <subcellularLocation>
        <location evidence="1">Membrane</location>
        <topology evidence="1">Multi-pass membrane protein</topology>
    </subcellularLocation>
    <subcellularLocation>
        <location evidence="6">Plastid</location>
        <location evidence="6">Chloroplast thylakoid membrane</location>
        <topology evidence="6">Multi-pass membrane protein</topology>
    </subcellularLocation>
</comment>
<feature type="transmembrane region" description="Helical" evidence="7">
    <location>
        <begin position="370"/>
        <end position="390"/>
    </location>
</feature>
<dbReference type="GO" id="GO:0009535">
    <property type="term" value="C:chloroplast thylakoid membrane"/>
    <property type="evidence" value="ECO:0007669"/>
    <property type="project" value="UniProtKB-SubCell"/>
</dbReference>
<keyword evidence="3 6" id="KW-0201">Cytochrome c-type biogenesis</keyword>
<proteinExistence type="inferred from homology"/>
<evidence type="ECO:0000256" key="2">
    <source>
        <dbReference type="ARBA" id="ARBA00022692"/>
    </source>
</evidence>
<evidence type="ECO:0000256" key="6">
    <source>
        <dbReference type="HAMAP-Rule" id="MF_01392"/>
    </source>
</evidence>
<dbReference type="PANTHER" id="PTHR31566:SF0">
    <property type="entry name" value="CYTOCHROME C BIOGENESIS PROTEIN CCS1, CHLOROPLASTIC"/>
    <property type="match status" value="1"/>
</dbReference>
<evidence type="ECO:0000259" key="8">
    <source>
        <dbReference type="Pfam" id="PF05140"/>
    </source>
</evidence>
<protein>
    <recommendedName>
        <fullName evidence="6">Cytochrome c biogenesis protein Ccs1</fullName>
    </recommendedName>
</protein>
<dbReference type="PANTHER" id="PTHR31566">
    <property type="entry name" value="CYTOCHROME C BIOGENESIS PROTEIN CCS1, CHLOROPLASTIC"/>
    <property type="match status" value="1"/>
</dbReference>
<sequence length="445" mass="52429">MNNFNLKNFFWKIFKKLANLNLSLFILFCIIFACIMGSILEQEQDMVYYKINYSNYLSLIEFWGLDHIFRTWWFIFLLFILCLTLISCTITAQMPSLKNARRWKFVYSQKKTYLSKYNIGKYSNSNYSSINFIYSLINSNFFVFCRNSSLYAYKGLYGRIAPIFVHLSIIAILLGSIYGFFCSFVLQETVPVGEIFHLKNLVYSGFYSTLESSLFAHVDDFYIKYYSSGSVEQFFSRLSLYLNTQSSSISRLIYVNKPLIFNYITFYQTDWNINALRLSLNKSYFFQQKFFKKIDHGQVFWASTLKLTKSKKVLFIVNSLDNKVLICNDDGLIVKEVLIGQSFYLNSTSFCVESIIPSTGLQIKSDPSIFIVYFGFFMMIITTFLSYLSYSQIWIYDSVSFLELVGSTNRATLFFEQDVLFIDQMYCYYVNLKSNNYFKYTFILR</sequence>
<feature type="domain" description="ResB-like" evidence="8">
    <location>
        <begin position="357"/>
        <end position="418"/>
    </location>
</feature>
<evidence type="ECO:0000256" key="1">
    <source>
        <dbReference type="ARBA" id="ARBA00004141"/>
    </source>
</evidence>
<gene>
    <name evidence="6 9" type="primary">ccs1</name>
</gene>
<keyword evidence="5 6" id="KW-0472">Membrane</keyword>
<comment type="subunit">
    <text evidence="6">May interact with CcsA.</text>
</comment>
<evidence type="ECO:0000256" key="5">
    <source>
        <dbReference type="ARBA" id="ARBA00023136"/>
    </source>
</evidence>
<organism evidence="9">
    <name type="scientific">Erythrocystis saccata</name>
    <dbReference type="NCBI Taxonomy" id="2822695"/>
    <lineage>
        <taxon>Eukaryota</taxon>
        <taxon>Rhodophyta</taxon>
        <taxon>Florideophyceae</taxon>
        <taxon>Rhodymeniophycidae</taxon>
        <taxon>Ceramiales</taxon>
        <taxon>Rhodomelaceae</taxon>
        <taxon>Erythrocystis</taxon>
    </lineage>
</organism>
<evidence type="ECO:0000256" key="3">
    <source>
        <dbReference type="ARBA" id="ARBA00022748"/>
    </source>
</evidence>
<accession>A0A8E6KZM4</accession>
<comment type="similarity">
    <text evidence="6">Belongs to the Ccs1/CcsB family.</text>
</comment>
<dbReference type="InterPro" id="IPR023494">
    <property type="entry name" value="Cyt_c_bgen_Ccs1/CcsB/ResB"/>
</dbReference>
<feature type="domain" description="ResB-like" evidence="8">
    <location>
        <begin position="21"/>
        <end position="288"/>
    </location>
</feature>
<dbReference type="PROSITE" id="PS51257">
    <property type="entry name" value="PROKAR_LIPOPROTEIN"/>
    <property type="match status" value="1"/>
</dbReference>
<dbReference type="HAMAP" id="MF_01392">
    <property type="entry name" value="CytC_Ccs1"/>
    <property type="match status" value="1"/>
</dbReference>
<feature type="transmembrane region" description="Helical" evidence="7">
    <location>
        <begin position="72"/>
        <end position="92"/>
    </location>
</feature>
<feature type="transmembrane region" description="Helical" evidence="7">
    <location>
        <begin position="20"/>
        <end position="40"/>
    </location>
</feature>
<keyword evidence="6" id="KW-0793">Thylakoid</keyword>
<reference evidence="9" key="1">
    <citation type="submission" date="2021-03" db="EMBL/GenBank/DDBJ databases">
        <title>Transfer of the hemiparasitic marine red alga Erythrocystis saccata (Rhodomelaceae, Rhodophyta) to the tribe Streblocladieae inferred from organellar genome analysis.</title>
        <authorList>
            <person name="Hughey J.R."/>
        </authorList>
    </citation>
    <scope>NUCLEOTIDE SEQUENCE</scope>
</reference>
<dbReference type="AlphaFoldDB" id="A0A8E6KZM4"/>
<keyword evidence="2 6" id="KW-0812">Transmembrane</keyword>
<dbReference type="Pfam" id="PF05140">
    <property type="entry name" value="ResB"/>
    <property type="match status" value="2"/>
</dbReference>
<dbReference type="InterPro" id="IPR007816">
    <property type="entry name" value="ResB-like_domain"/>
</dbReference>
<keyword evidence="4 6" id="KW-1133">Transmembrane helix</keyword>
<feature type="transmembrane region" description="Helical" evidence="7">
    <location>
        <begin position="156"/>
        <end position="181"/>
    </location>
</feature>
<keyword evidence="9" id="KW-0934">Plastid</keyword>
<evidence type="ECO:0000256" key="7">
    <source>
        <dbReference type="SAM" id="Phobius"/>
    </source>
</evidence>
<dbReference type="GO" id="GO:0017004">
    <property type="term" value="P:cytochrome complex assembly"/>
    <property type="evidence" value="ECO:0007669"/>
    <property type="project" value="UniProtKB-UniRule"/>
</dbReference>